<feature type="compositionally biased region" description="Basic residues" evidence="1">
    <location>
        <begin position="126"/>
        <end position="136"/>
    </location>
</feature>
<feature type="region of interest" description="Disordered" evidence="1">
    <location>
        <begin position="1"/>
        <end position="58"/>
    </location>
</feature>
<evidence type="ECO:0000313" key="2">
    <source>
        <dbReference type="Proteomes" id="UP000515163"/>
    </source>
</evidence>
<dbReference type="GeneID" id="116294787"/>
<feature type="compositionally biased region" description="Basic and acidic residues" evidence="1">
    <location>
        <begin position="217"/>
        <end position="231"/>
    </location>
</feature>
<gene>
    <name evidence="3" type="primary">LOC116294787</name>
</gene>
<evidence type="ECO:0000313" key="3">
    <source>
        <dbReference type="RefSeq" id="XP_031558304.1"/>
    </source>
</evidence>
<dbReference type="InParanoid" id="A0A6P8HPJ6"/>
<feature type="compositionally biased region" description="Low complexity" evidence="1">
    <location>
        <begin position="1"/>
        <end position="12"/>
    </location>
</feature>
<feature type="compositionally biased region" description="Polar residues" evidence="1">
    <location>
        <begin position="232"/>
        <end position="242"/>
    </location>
</feature>
<dbReference type="Proteomes" id="UP000515163">
    <property type="component" value="Unplaced"/>
</dbReference>
<reference evidence="3" key="1">
    <citation type="submission" date="2025-08" db="UniProtKB">
        <authorList>
            <consortium name="RefSeq"/>
        </authorList>
    </citation>
    <scope>IDENTIFICATION</scope>
    <source>
        <tissue evidence="3">Tentacle</tissue>
    </source>
</reference>
<dbReference type="KEGG" id="aten:116294787"/>
<feature type="non-terminal residue" evidence="3">
    <location>
        <position position="275"/>
    </location>
</feature>
<dbReference type="RefSeq" id="XP_031558304.1">
    <property type="nucleotide sequence ID" value="XM_031702444.1"/>
</dbReference>
<feature type="compositionally biased region" description="Acidic residues" evidence="1">
    <location>
        <begin position="148"/>
        <end position="161"/>
    </location>
</feature>
<feature type="compositionally biased region" description="Basic and acidic residues" evidence="1">
    <location>
        <begin position="26"/>
        <end position="39"/>
    </location>
</feature>
<proteinExistence type="predicted"/>
<accession>A0A6P8HPJ6</accession>
<feature type="compositionally biased region" description="Low complexity" evidence="1">
    <location>
        <begin position="166"/>
        <end position="181"/>
    </location>
</feature>
<feature type="compositionally biased region" description="Acidic residues" evidence="1">
    <location>
        <begin position="258"/>
        <end position="275"/>
    </location>
</feature>
<keyword evidence="2" id="KW-1185">Reference proteome</keyword>
<sequence>MSTESSSSNGPSEKGQTEINMGNRNEIMKKKEREREVIRKQMAQRRKSASEKPVTKDRVVEIKVKHVVKEESHVLVKKSVRQVRSAGSSRTPANEAKPVIRSRPLPQPPVTKPKTSVNEAPLSRSPRARRRYKIGSRSHSIEGKNKNEEEEDDDDDDDDDDKSTASVDSNKSSQSVSDSNKLTARERRRLKQSLSGSPIHRSSDPYNTPPLPSPLEIRNRKSQERSSKETPRSSVTPSTPQDSVDGPPRKAKLQIESESSEDESNGSDLEEISMD</sequence>
<protein>
    <submittedName>
        <fullName evidence="3">Transcription initiation factor TFIID subunit 11-like</fullName>
    </submittedName>
</protein>
<name>A0A6P8HPJ6_ACTTE</name>
<feature type="compositionally biased region" description="Basic and acidic residues" evidence="1">
    <location>
        <begin position="48"/>
        <end position="58"/>
    </location>
</feature>
<evidence type="ECO:0000256" key="1">
    <source>
        <dbReference type="SAM" id="MobiDB-lite"/>
    </source>
</evidence>
<dbReference type="AlphaFoldDB" id="A0A6P8HPJ6"/>
<feature type="region of interest" description="Disordered" evidence="1">
    <location>
        <begin position="71"/>
        <end position="275"/>
    </location>
</feature>
<organism evidence="2 3">
    <name type="scientific">Actinia tenebrosa</name>
    <name type="common">Australian red waratah sea anemone</name>
    <dbReference type="NCBI Taxonomy" id="6105"/>
    <lineage>
        <taxon>Eukaryota</taxon>
        <taxon>Metazoa</taxon>
        <taxon>Cnidaria</taxon>
        <taxon>Anthozoa</taxon>
        <taxon>Hexacorallia</taxon>
        <taxon>Actiniaria</taxon>
        <taxon>Actiniidae</taxon>
        <taxon>Actinia</taxon>
    </lineage>
</organism>